<dbReference type="Proteomes" id="UP000008553">
    <property type="component" value="Unassembled WGS sequence"/>
</dbReference>
<dbReference type="InParanoid" id="Q7RBH0"/>
<evidence type="ECO:0000313" key="2">
    <source>
        <dbReference type="Proteomes" id="UP000008553"/>
    </source>
</evidence>
<keyword evidence="2" id="KW-1185">Reference proteome</keyword>
<dbReference type="EMBL" id="AABL01002060">
    <property type="protein sequence ID" value="EAA18335.1"/>
    <property type="molecule type" value="Genomic_DNA"/>
</dbReference>
<name>Q7RBH0_PLAYO</name>
<proteinExistence type="predicted"/>
<dbReference type="PaxDb" id="73239-Q7RBH0"/>
<sequence length="23" mass="2767">LIPILGLIFGHHLLIKNTEWYIY</sequence>
<dbReference type="AlphaFoldDB" id="Q7RBH0"/>
<comment type="caution">
    <text evidence="1">The sequence shown here is derived from an EMBL/GenBank/DDBJ whole genome shotgun (WGS) entry which is preliminary data.</text>
</comment>
<gene>
    <name evidence="1" type="ORF">PY06174</name>
</gene>
<evidence type="ECO:0000313" key="1">
    <source>
        <dbReference type="EMBL" id="EAA18335.1"/>
    </source>
</evidence>
<protein>
    <submittedName>
        <fullName evidence="1">Uncharacterized protein</fullName>
    </submittedName>
</protein>
<accession>Q7RBH0</accession>
<reference evidence="1 2" key="1">
    <citation type="journal article" date="2002" name="Nature">
        <title>Genome sequence and comparative analysis of the model rodent malaria parasite Plasmodium yoelii yoelii.</title>
        <authorList>
            <person name="Carlton J.M."/>
            <person name="Angiuoli S.V."/>
            <person name="Suh B.B."/>
            <person name="Kooij T.W."/>
            <person name="Pertea M."/>
            <person name="Silva J.C."/>
            <person name="Ermolaeva M.D."/>
            <person name="Allen J.E."/>
            <person name="Selengut J.D."/>
            <person name="Koo H.L."/>
            <person name="Peterson J.D."/>
            <person name="Pop M."/>
            <person name="Kosack D.S."/>
            <person name="Shumway M.F."/>
            <person name="Bidwell S.L."/>
            <person name="Shallom S.J."/>
            <person name="van Aken S.E."/>
            <person name="Riedmuller S.B."/>
            <person name="Feldblyum T.V."/>
            <person name="Cho J.K."/>
            <person name="Quackenbush J."/>
            <person name="Sedegah M."/>
            <person name="Shoaibi A."/>
            <person name="Cummings L.M."/>
            <person name="Florens L."/>
            <person name="Yates J.R."/>
            <person name="Raine J.D."/>
            <person name="Sinden R.E."/>
            <person name="Harris M.A."/>
            <person name="Cunningham D.A."/>
            <person name="Preiser P.R."/>
            <person name="Bergman L.W."/>
            <person name="Vaidya A.B."/>
            <person name="van Lin L.H."/>
            <person name="Janse C.J."/>
            <person name="Waters A.P."/>
            <person name="Smith H.O."/>
            <person name="White O.R."/>
            <person name="Salzberg S.L."/>
            <person name="Venter J.C."/>
            <person name="Fraser C.M."/>
            <person name="Hoffman S.L."/>
            <person name="Gardner M.J."/>
            <person name="Carucci D.J."/>
        </authorList>
    </citation>
    <scope>NUCLEOTIDE SEQUENCE [LARGE SCALE GENOMIC DNA]</scope>
    <source>
        <strain evidence="1 2">17XNL</strain>
    </source>
</reference>
<feature type="non-terminal residue" evidence="1">
    <location>
        <position position="1"/>
    </location>
</feature>
<organism evidence="1 2">
    <name type="scientific">Plasmodium yoelii yoelii</name>
    <dbReference type="NCBI Taxonomy" id="73239"/>
    <lineage>
        <taxon>Eukaryota</taxon>
        <taxon>Sar</taxon>
        <taxon>Alveolata</taxon>
        <taxon>Apicomplexa</taxon>
        <taxon>Aconoidasida</taxon>
        <taxon>Haemosporida</taxon>
        <taxon>Plasmodiidae</taxon>
        <taxon>Plasmodium</taxon>
        <taxon>Plasmodium (Vinckeia)</taxon>
    </lineage>
</organism>